<sequence>MTTNTPTRPRIGRRPLVIALAVVAVLLIAAIGGTEAYARHQISRCISGAFEQQMGSSIDVGFGAKPILLSYVDGKVGTLTVDSEDNKFGPAVGMVVHAKFHDIELTDRGAGGGTIGSSTADVTWNNDGIRQTLGTMVSGVKSSAATGAITLDVLGGLAQLEVQPLIRDGNITIETKSAQLLGIGLPTDLVQGIIDTFSESLQSYPLGLRAQELKVTDDGIAVHLAGGKTDLDAATSPTGQQTEITC</sequence>
<name>A0ABW1JWU4_9NOCA</name>
<proteinExistence type="predicted"/>
<comment type="caution">
    <text evidence="1">The sequence shown here is derived from an EMBL/GenBank/DDBJ whole genome shotgun (WGS) entry which is preliminary data.</text>
</comment>
<accession>A0ABW1JWU4</accession>
<keyword evidence="2" id="KW-1185">Reference proteome</keyword>
<gene>
    <name evidence="1" type="ORF">ACFP3H_21475</name>
</gene>
<evidence type="ECO:0000313" key="1">
    <source>
        <dbReference type="EMBL" id="MFC6013635.1"/>
    </source>
</evidence>
<organism evidence="1 2">
    <name type="scientific">Nocardia lasii</name>
    <dbReference type="NCBI Taxonomy" id="1616107"/>
    <lineage>
        <taxon>Bacteria</taxon>
        <taxon>Bacillati</taxon>
        <taxon>Actinomycetota</taxon>
        <taxon>Actinomycetes</taxon>
        <taxon>Mycobacteriales</taxon>
        <taxon>Nocardiaceae</taxon>
        <taxon>Nocardia</taxon>
    </lineage>
</organism>
<dbReference type="InterPro" id="IPR021373">
    <property type="entry name" value="DUF2993"/>
</dbReference>
<protein>
    <submittedName>
        <fullName evidence="1">DUF2993 domain-containing protein</fullName>
    </submittedName>
</protein>
<dbReference type="RefSeq" id="WP_378608718.1">
    <property type="nucleotide sequence ID" value="NZ_JBHSQN010000014.1"/>
</dbReference>
<dbReference type="Pfam" id="PF11209">
    <property type="entry name" value="LmeA"/>
    <property type="match status" value="1"/>
</dbReference>
<reference evidence="2" key="1">
    <citation type="journal article" date="2019" name="Int. J. Syst. Evol. Microbiol.">
        <title>The Global Catalogue of Microorganisms (GCM) 10K type strain sequencing project: providing services to taxonomists for standard genome sequencing and annotation.</title>
        <authorList>
            <consortium name="The Broad Institute Genomics Platform"/>
            <consortium name="The Broad Institute Genome Sequencing Center for Infectious Disease"/>
            <person name="Wu L."/>
            <person name="Ma J."/>
        </authorList>
    </citation>
    <scope>NUCLEOTIDE SEQUENCE [LARGE SCALE GENOMIC DNA]</scope>
    <source>
        <strain evidence="2">CCUG 36956</strain>
    </source>
</reference>
<dbReference type="Proteomes" id="UP001596223">
    <property type="component" value="Unassembled WGS sequence"/>
</dbReference>
<evidence type="ECO:0000313" key="2">
    <source>
        <dbReference type="Proteomes" id="UP001596223"/>
    </source>
</evidence>
<dbReference type="EMBL" id="JBHSQN010000014">
    <property type="protein sequence ID" value="MFC6013635.1"/>
    <property type="molecule type" value="Genomic_DNA"/>
</dbReference>